<dbReference type="Gene3D" id="1.10.10.10">
    <property type="entry name" value="Winged helix-like DNA-binding domain superfamily/Winged helix DNA-binding domain"/>
    <property type="match status" value="1"/>
</dbReference>
<dbReference type="PANTHER" id="PTHR33202:SF6">
    <property type="entry name" value="ZINC UPTAKE REGULATION PROTEIN"/>
    <property type="match status" value="1"/>
</dbReference>
<keyword evidence="5" id="KW-0238">DNA-binding</keyword>
<proteinExistence type="inferred from homology"/>
<dbReference type="SUPFAM" id="SSF46785">
    <property type="entry name" value="Winged helix' DNA-binding domain"/>
    <property type="match status" value="1"/>
</dbReference>
<evidence type="ECO:0000256" key="4">
    <source>
        <dbReference type="ARBA" id="ARBA00023015"/>
    </source>
</evidence>
<evidence type="ECO:0000313" key="8">
    <source>
        <dbReference type="Proteomes" id="UP001058553"/>
    </source>
</evidence>
<evidence type="ECO:0000256" key="3">
    <source>
        <dbReference type="ARBA" id="ARBA00022833"/>
    </source>
</evidence>
<name>A0ABY5X859_ERWPY</name>
<dbReference type="PANTHER" id="PTHR33202">
    <property type="entry name" value="ZINC UPTAKE REGULATION PROTEIN"/>
    <property type="match status" value="1"/>
</dbReference>
<keyword evidence="6" id="KW-0804">Transcription</keyword>
<dbReference type="NCBIfam" id="NF008646">
    <property type="entry name" value="PRK11639.1"/>
    <property type="match status" value="1"/>
</dbReference>
<accession>A0ABY5X859</accession>
<dbReference type="InterPro" id="IPR036390">
    <property type="entry name" value="WH_DNA-bd_sf"/>
</dbReference>
<dbReference type="InterPro" id="IPR043135">
    <property type="entry name" value="Fur_C"/>
</dbReference>
<dbReference type="Gene3D" id="3.30.1490.190">
    <property type="match status" value="1"/>
</dbReference>
<dbReference type="GeneID" id="92235571"/>
<keyword evidence="3" id="KW-0862">Zinc</keyword>
<protein>
    <submittedName>
        <fullName evidence="7">Zinc uptake transcriptional repressor Zur</fullName>
    </submittedName>
</protein>
<evidence type="ECO:0000313" key="7">
    <source>
        <dbReference type="EMBL" id="UWS33320.1"/>
    </source>
</evidence>
<dbReference type="Pfam" id="PF01475">
    <property type="entry name" value="FUR"/>
    <property type="match status" value="1"/>
</dbReference>
<dbReference type="InterPro" id="IPR002481">
    <property type="entry name" value="FUR"/>
</dbReference>
<keyword evidence="2" id="KW-0678">Repressor</keyword>
<comment type="similarity">
    <text evidence="1">Belongs to the Fur family.</text>
</comment>
<dbReference type="InterPro" id="IPR036388">
    <property type="entry name" value="WH-like_DNA-bd_sf"/>
</dbReference>
<evidence type="ECO:0000256" key="2">
    <source>
        <dbReference type="ARBA" id="ARBA00022491"/>
    </source>
</evidence>
<dbReference type="RefSeq" id="WP_014539611.1">
    <property type="nucleotide sequence ID" value="NZ_CP023567.1"/>
</dbReference>
<evidence type="ECO:0000256" key="5">
    <source>
        <dbReference type="ARBA" id="ARBA00023125"/>
    </source>
</evidence>
<dbReference type="CDD" id="cd07153">
    <property type="entry name" value="Fur_like"/>
    <property type="match status" value="1"/>
</dbReference>
<dbReference type="Proteomes" id="UP001058553">
    <property type="component" value="Chromosome"/>
</dbReference>
<organism evidence="7 8">
    <name type="scientific">Erwinia pyrifoliae</name>
    <dbReference type="NCBI Taxonomy" id="79967"/>
    <lineage>
        <taxon>Bacteria</taxon>
        <taxon>Pseudomonadati</taxon>
        <taxon>Pseudomonadota</taxon>
        <taxon>Gammaproteobacteria</taxon>
        <taxon>Enterobacterales</taxon>
        <taxon>Erwiniaceae</taxon>
        <taxon>Erwinia</taxon>
    </lineage>
</organism>
<sequence length="169" mass="18938">MTSVEKILTQAEIFCQQRGVRLTPQRLEVLRLMSKHNGAISAYDLLDLLRASEPQAKPPTIYRALDFLLEQGFIHRVESTNSYVVCHHFEQPSHTSAMLICDRCGLVTEQRADGVEDILKSLALTSGFALGHSVIEAHGFCRQCGEIEACTHQDACHHDHSVQSKKRGR</sequence>
<gene>
    <name evidence="7" type="primary">zur</name>
    <name evidence="7" type="ORF">NYP84_17370</name>
</gene>
<reference evidence="7" key="1">
    <citation type="submission" date="2022-07" db="EMBL/GenBank/DDBJ databases">
        <title>Genetic diversity of Erwinia pyrifoliae.</title>
        <authorList>
            <person name="Park D.S."/>
            <person name="Ham H."/>
        </authorList>
    </citation>
    <scope>NUCLEOTIDE SEQUENCE</scope>
    <source>
        <strain evidence="7">CP201486</strain>
    </source>
</reference>
<keyword evidence="8" id="KW-1185">Reference proteome</keyword>
<dbReference type="EMBL" id="CP103445">
    <property type="protein sequence ID" value="UWS33320.1"/>
    <property type="molecule type" value="Genomic_DNA"/>
</dbReference>
<evidence type="ECO:0000256" key="1">
    <source>
        <dbReference type="ARBA" id="ARBA00007957"/>
    </source>
</evidence>
<keyword evidence="4" id="KW-0805">Transcription regulation</keyword>
<evidence type="ECO:0000256" key="6">
    <source>
        <dbReference type="ARBA" id="ARBA00023163"/>
    </source>
</evidence>